<feature type="transmembrane region" description="Helical" evidence="1">
    <location>
        <begin position="342"/>
        <end position="359"/>
    </location>
</feature>
<feature type="transmembrane region" description="Helical" evidence="1">
    <location>
        <begin position="379"/>
        <end position="401"/>
    </location>
</feature>
<feature type="transmembrane region" description="Helical" evidence="1">
    <location>
        <begin position="438"/>
        <end position="457"/>
    </location>
</feature>
<dbReference type="PANTHER" id="PTHR30282:SF0">
    <property type="entry name" value="P-AMINOBENZOYL-GLUTAMATE TRANSPORT PROTEIN"/>
    <property type="match status" value="1"/>
</dbReference>
<dbReference type="PANTHER" id="PTHR30282">
    <property type="entry name" value="P-AMINOBENZOYL GLUTAMATE TRANSPORTER"/>
    <property type="match status" value="1"/>
</dbReference>
<name>A0A4U1YV82_9VIBR</name>
<dbReference type="EMBL" id="SYUV01000053">
    <property type="protein sequence ID" value="TKF29737.1"/>
    <property type="molecule type" value="Genomic_DNA"/>
</dbReference>
<feature type="transmembrane region" description="Helical" evidence="1">
    <location>
        <begin position="260"/>
        <end position="281"/>
    </location>
</feature>
<feature type="transmembrane region" description="Helical" evidence="1">
    <location>
        <begin position="20"/>
        <end position="37"/>
    </location>
</feature>
<dbReference type="AlphaFoldDB" id="A0A4U1YV82"/>
<dbReference type="Proteomes" id="UP000305234">
    <property type="component" value="Unassembled WGS sequence"/>
</dbReference>
<feature type="transmembrane region" description="Helical" evidence="1">
    <location>
        <begin position="469"/>
        <end position="494"/>
    </location>
</feature>
<proteinExistence type="predicted"/>
<feature type="transmembrane region" description="Helical" evidence="1">
    <location>
        <begin position="74"/>
        <end position="93"/>
    </location>
</feature>
<feature type="transmembrane region" description="Helical" evidence="1">
    <location>
        <begin position="153"/>
        <end position="183"/>
    </location>
</feature>
<dbReference type="InterPro" id="IPR004697">
    <property type="entry name" value="AbgT"/>
</dbReference>
<protein>
    <submittedName>
        <fullName evidence="2">AbgT family transporter</fullName>
    </submittedName>
</protein>
<organism evidence="2 4">
    <name type="scientific">Vibrio kanaloae</name>
    <dbReference type="NCBI Taxonomy" id="170673"/>
    <lineage>
        <taxon>Bacteria</taxon>
        <taxon>Pseudomonadati</taxon>
        <taxon>Pseudomonadota</taxon>
        <taxon>Gammaproteobacteria</taxon>
        <taxon>Vibrionales</taxon>
        <taxon>Vibrionaceae</taxon>
        <taxon>Vibrio</taxon>
    </lineage>
</organism>
<dbReference type="Proteomes" id="UP000307574">
    <property type="component" value="Unassembled WGS sequence"/>
</dbReference>
<dbReference type="EMBL" id="SYUW01000032">
    <property type="protein sequence ID" value="TKF25354.1"/>
    <property type="molecule type" value="Genomic_DNA"/>
</dbReference>
<feature type="transmembrane region" description="Helical" evidence="1">
    <location>
        <begin position="203"/>
        <end position="225"/>
    </location>
</feature>
<sequence>MPNTFFDKLERWGNKLPHPVFLFLWLSLIIIVTSFFTSNAQVSYTLPGGNIEHVNNLLSLEAIRTWLGGSVKEFISFPPLGVVIIATIGIGLADSSGLISYSVQRLVSKTGKWQLTMSIMILGVLSNVVGSVGYIVLIPLACRAYQAANRPPLAGLATAFAGVAGGTHATVFLTTYDVVIAGITTSAAQLIDPTIIVSPLANYFFMSASVFALVLVGSFVSINIVEKRQSRFACHYATPEQRFTDSYDVDNNKAANNDKAMWAAAVVFVMVAVFVVLSTVLPNGWLAPYEGQPLGRSEVMRGLPIIIAVTFGLSGLTYGYLSGSFKCERDLLNACQKSMSQLGVFLLIIFVASQMIYLFKLSQLSGVLAMSMSSLVTEVQLHPAIILLLVVILCAFLNIFMGSPIVQWSMIAPVLIPSLFYVGIPLEVTQAAFRIGDSVTNIISPLFGYLGLILAAAQDYDKEAKLGTLMSLMLPFSLAFLLVWTTLLLVWVYVLQWPMGL</sequence>
<evidence type="ECO:0000313" key="4">
    <source>
        <dbReference type="Proteomes" id="UP000305234"/>
    </source>
</evidence>
<keyword evidence="1" id="KW-0472">Membrane</keyword>
<dbReference type="RefSeq" id="WP_102507298.1">
    <property type="nucleotide sequence ID" value="NZ_JBFRJO010000004.1"/>
</dbReference>
<dbReference type="GO" id="GO:0015558">
    <property type="term" value="F:secondary active p-aminobenzoyl-glutamate transmembrane transporter activity"/>
    <property type="evidence" value="ECO:0007669"/>
    <property type="project" value="InterPro"/>
</dbReference>
<reference evidence="4 5" key="1">
    <citation type="submission" date="2019-04" db="EMBL/GenBank/DDBJ databases">
        <title>A reverse ecology approach based on a biological definition of microbial populations.</title>
        <authorList>
            <person name="Arevalo P."/>
            <person name="Vaninsberghe D."/>
            <person name="Elsherbini J."/>
            <person name="Gore J."/>
            <person name="Polz M."/>
        </authorList>
    </citation>
    <scope>NUCLEOTIDE SEQUENCE [LARGE SCALE GENOMIC DNA]</scope>
    <source>
        <strain evidence="2 4">10N.261.46.E4</strain>
        <strain evidence="3 5">10N.261.46.F4</strain>
    </source>
</reference>
<evidence type="ECO:0000313" key="2">
    <source>
        <dbReference type="EMBL" id="TKF25354.1"/>
    </source>
</evidence>
<dbReference type="GO" id="GO:1902604">
    <property type="term" value="P:p-aminobenzoyl-glutamate transmembrane transport"/>
    <property type="evidence" value="ECO:0007669"/>
    <property type="project" value="InterPro"/>
</dbReference>
<keyword evidence="1" id="KW-0812">Transmembrane</keyword>
<dbReference type="Pfam" id="PF03806">
    <property type="entry name" value="ABG_transport"/>
    <property type="match status" value="1"/>
</dbReference>
<evidence type="ECO:0000313" key="5">
    <source>
        <dbReference type="Proteomes" id="UP000307574"/>
    </source>
</evidence>
<feature type="transmembrane region" description="Helical" evidence="1">
    <location>
        <begin position="301"/>
        <end position="321"/>
    </location>
</feature>
<evidence type="ECO:0000256" key="1">
    <source>
        <dbReference type="SAM" id="Phobius"/>
    </source>
</evidence>
<keyword evidence="1" id="KW-1133">Transmembrane helix</keyword>
<gene>
    <name evidence="3" type="ORF">FCV50_15290</name>
    <name evidence="2" type="ORF">FCV52_12130</name>
</gene>
<feature type="transmembrane region" description="Helical" evidence="1">
    <location>
        <begin position="113"/>
        <end position="141"/>
    </location>
</feature>
<comment type="caution">
    <text evidence="2">The sequence shown here is derived from an EMBL/GenBank/DDBJ whole genome shotgun (WGS) entry which is preliminary data.</text>
</comment>
<accession>A0A4U1YV82</accession>
<evidence type="ECO:0000313" key="3">
    <source>
        <dbReference type="EMBL" id="TKF29737.1"/>
    </source>
</evidence>